<evidence type="ECO:0000256" key="5">
    <source>
        <dbReference type="ARBA" id="ARBA00022679"/>
    </source>
</evidence>
<evidence type="ECO:0000256" key="6">
    <source>
        <dbReference type="ARBA" id="ARBA00022694"/>
    </source>
</evidence>
<evidence type="ECO:0000313" key="14">
    <source>
        <dbReference type="Proteomes" id="UP000269669"/>
    </source>
</evidence>
<dbReference type="PANTHER" id="PTHR17490">
    <property type="entry name" value="SUA5"/>
    <property type="match status" value="1"/>
</dbReference>
<evidence type="ECO:0000256" key="10">
    <source>
        <dbReference type="ARBA" id="ARBA00029774"/>
    </source>
</evidence>
<dbReference type="NCBIfam" id="TIGR00057">
    <property type="entry name" value="L-threonylcarbamoyladenylate synthase"/>
    <property type="match status" value="1"/>
</dbReference>
<evidence type="ECO:0000256" key="1">
    <source>
        <dbReference type="ARBA" id="ARBA00004496"/>
    </source>
</evidence>
<dbReference type="Proteomes" id="UP000269669">
    <property type="component" value="Unassembled WGS sequence"/>
</dbReference>
<keyword evidence="6" id="KW-0819">tRNA processing</keyword>
<gene>
    <name evidence="13" type="ORF">EDE15_0839</name>
</gene>
<keyword evidence="8" id="KW-0547">Nucleotide-binding</keyword>
<dbReference type="RefSeq" id="WP_125484104.1">
    <property type="nucleotide sequence ID" value="NZ_RSDW01000001.1"/>
</dbReference>
<dbReference type="GO" id="GO:0000049">
    <property type="term" value="F:tRNA binding"/>
    <property type="evidence" value="ECO:0007669"/>
    <property type="project" value="TreeGrafter"/>
</dbReference>
<dbReference type="InterPro" id="IPR006070">
    <property type="entry name" value="Sua5-like_dom"/>
</dbReference>
<evidence type="ECO:0000259" key="12">
    <source>
        <dbReference type="PROSITE" id="PS51163"/>
    </source>
</evidence>
<dbReference type="PANTHER" id="PTHR17490:SF16">
    <property type="entry name" value="THREONYLCARBAMOYL-AMP SYNTHASE"/>
    <property type="match status" value="1"/>
</dbReference>
<keyword evidence="7" id="KW-0548">Nucleotidyltransferase</keyword>
<evidence type="ECO:0000256" key="2">
    <source>
        <dbReference type="ARBA" id="ARBA00007663"/>
    </source>
</evidence>
<dbReference type="AlphaFoldDB" id="A0A428MER6"/>
<keyword evidence="14" id="KW-1185">Reference proteome</keyword>
<dbReference type="PROSITE" id="PS51163">
    <property type="entry name" value="YRDC"/>
    <property type="match status" value="1"/>
</dbReference>
<proteinExistence type="inferred from homology"/>
<protein>
    <recommendedName>
        <fullName evidence="10">L-threonylcarbamoyladenylate synthase</fullName>
        <ecNumber evidence="3">2.7.7.87</ecNumber>
    </recommendedName>
    <alternativeName>
        <fullName evidence="10">L-threonylcarbamoyladenylate synthase</fullName>
    </alternativeName>
</protein>
<comment type="similarity">
    <text evidence="2">Belongs to the SUA5 family.</text>
</comment>
<reference evidence="13 14" key="1">
    <citation type="submission" date="2018-12" db="EMBL/GenBank/DDBJ databases">
        <title>Sequencing of bacterial isolates from soil warming experiment in Harvard Forest, Massachusetts, USA.</title>
        <authorList>
            <person name="Deangelis K."/>
        </authorList>
    </citation>
    <scope>NUCLEOTIDE SEQUENCE [LARGE SCALE GENOMIC DNA]</scope>
    <source>
        <strain evidence="13 14">EB153</strain>
    </source>
</reference>
<dbReference type="Pfam" id="PF01300">
    <property type="entry name" value="Sua5_yciO_yrdC"/>
    <property type="match status" value="1"/>
</dbReference>
<dbReference type="GO" id="GO:0008033">
    <property type="term" value="P:tRNA processing"/>
    <property type="evidence" value="ECO:0007669"/>
    <property type="project" value="UniProtKB-KW"/>
</dbReference>
<dbReference type="OrthoDB" id="9814580at2"/>
<comment type="caution">
    <text evidence="13">The sequence shown here is derived from an EMBL/GenBank/DDBJ whole genome shotgun (WGS) entry which is preliminary data.</text>
</comment>
<name>A0A428MER6_9BACT</name>
<accession>A0A428MER6</accession>
<comment type="catalytic activity">
    <reaction evidence="11">
        <text>L-threonine + hydrogencarbonate + ATP = L-threonylcarbamoyladenylate + diphosphate + H2O</text>
        <dbReference type="Rhea" id="RHEA:36407"/>
        <dbReference type="ChEBI" id="CHEBI:15377"/>
        <dbReference type="ChEBI" id="CHEBI:17544"/>
        <dbReference type="ChEBI" id="CHEBI:30616"/>
        <dbReference type="ChEBI" id="CHEBI:33019"/>
        <dbReference type="ChEBI" id="CHEBI:57926"/>
        <dbReference type="ChEBI" id="CHEBI:73682"/>
        <dbReference type="EC" id="2.7.7.87"/>
    </reaction>
</comment>
<keyword evidence="5" id="KW-0808">Transferase</keyword>
<evidence type="ECO:0000256" key="11">
    <source>
        <dbReference type="ARBA" id="ARBA00048366"/>
    </source>
</evidence>
<dbReference type="Gene3D" id="3.90.870.10">
    <property type="entry name" value="DHBP synthase"/>
    <property type="match status" value="1"/>
</dbReference>
<evidence type="ECO:0000256" key="9">
    <source>
        <dbReference type="ARBA" id="ARBA00022840"/>
    </source>
</evidence>
<feature type="domain" description="YrdC-like" evidence="12">
    <location>
        <begin position="15"/>
        <end position="203"/>
    </location>
</feature>
<evidence type="ECO:0000313" key="13">
    <source>
        <dbReference type="EMBL" id="RSL15353.1"/>
    </source>
</evidence>
<dbReference type="EMBL" id="RSDW01000001">
    <property type="protein sequence ID" value="RSL15353.1"/>
    <property type="molecule type" value="Genomic_DNA"/>
</dbReference>
<evidence type="ECO:0000256" key="3">
    <source>
        <dbReference type="ARBA" id="ARBA00012584"/>
    </source>
</evidence>
<dbReference type="InterPro" id="IPR017945">
    <property type="entry name" value="DHBP_synth_RibB-like_a/b_dom"/>
</dbReference>
<sequence length="214" mass="23000">MTAETLRIHPDEPEPDRIDQVVASLHSGKVVALPTDTFYGLAVDPVNLQAVDRIYEIKSRARHKPLSLLIAEMAQAYELVRQVDSAFDRLAEKFWPGPLTIVVKAGSKLPLRVTANTGNVALRVPEAAIPRAVVSRLGLPITATSANLSGFPECTYANGVRDQLGNKIPLIVDGGPTARSTATTIVDLSGGGNSWMILREGAIPTHEIALTLQH</sequence>
<evidence type="ECO:0000256" key="8">
    <source>
        <dbReference type="ARBA" id="ARBA00022741"/>
    </source>
</evidence>
<organism evidence="13 14">
    <name type="scientific">Edaphobacter aggregans</name>
    <dbReference type="NCBI Taxonomy" id="570835"/>
    <lineage>
        <taxon>Bacteria</taxon>
        <taxon>Pseudomonadati</taxon>
        <taxon>Acidobacteriota</taxon>
        <taxon>Terriglobia</taxon>
        <taxon>Terriglobales</taxon>
        <taxon>Acidobacteriaceae</taxon>
        <taxon>Edaphobacter</taxon>
    </lineage>
</organism>
<dbReference type="GO" id="GO:0005737">
    <property type="term" value="C:cytoplasm"/>
    <property type="evidence" value="ECO:0007669"/>
    <property type="project" value="UniProtKB-SubCell"/>
</dbReference>
<keyword evidence="9" id="KW-0067">ATP-binding</keyword>
<dbReference type="SUPFAM" id="SSF55821">
    <property type="entry name" value="YrdC/RibB"/>
    <property type="match status" value="1"/>
</dbReference>
<evidence type="ECO:0000256" key="4">
    <source>
        <dbReference type="ARBA" id="ARBA00022490"/>
    </source>
</evidence>
<dbReference type="GO" id="GO:0005524">
    <property type="term" value="F:ATP binding"/>
    <property type="evidence" value="ECO:0007669"/>
    <property type="project" value="UniProtKB-KW"/>
</dbReference>
<evidence type="ECO:0000256" key="7">
    <source>
        <dbReference type="ARBA" id="ARBA00022695"/>
    </source>
</evidence>
<keyword evidence="4" id="KW-0963">Cytoplasm</keyword>
<dbReference type="EC" id="2.7.7.87" evidence="3"/>
<dbReference type="GO" id="GO:0003725">
    <property type="term" value="F:double-stranded RNA binding"/>
    <property type="evidence" value="ECO:0007669"/>
    <property type="project" value="InterPro"/>
</dbReference>
<comment type="subcellular location">
    <subcellularLocation>
        <location evidence="1">Cytoplasm</location>
    </subcellularLocation>
</comment>
<dbReference type="InterPro" id="IPR050156">
    <property type="entry name" value="TC-AMP_synthase_SUA5"/>
</dbReference>
<dbReference type="GO" id="GO:0061710">
    <property type="term" value="F:L-threonylcarbamoyladenylate synthase"/>
    <property type="evidence" value="ECO:0007669"/>
    <property type="project" value="UniProtKB-EC"/>
</dbReference>
<dbReference type="GO" id="GO:0006450">
    <property type="term" value="P:regulation of translational fidelity"/>
    <property type="evidence" value="ECO:0007669"/>
    <property type="project" value="TreeGrafter"/>
</dbReference>